<keyword evidence="2" id="KW-1185">Reference proteome</keyword>
<dbReference type="RefSeq" id="WP_190996738.1">
    <property type="nucleotide sequence ID" value="NZ_JACXSI010000003.1"/>
</dbReference>
<name>A0A927CX06_9BACI</name>
<dbReference type="EMBL" id="JACXSI010000003">
    <property type="protein sequence ID" value="MBD3107190.1"/>
    <property type="molecule type" value="Genomic_DNA"/>
</dbReference>
<evidence type="ECO:0000313" key="2">
    <source>
        <dbReference type="Proteomes" id="UP000602076"/>
    </source>
</evidence>
<dbReference type="Pfam" id="PF13730">
    <property type="entry name" value="HTH_36"/>
    <property type="match status" value="1"/>
</dbReference>
<comment type="caution">
    <text evidence="1">The sequence shown here is derived from an EMBL/GenBank/DDBJ whole genome shotgun (WGS) entry which is preliminary data.</text>
</comment>
<organism evidence="1 2">
    <name type="scientific">Peribacillus faecalis</name>
    <dbReference type="NCBI Taxonomy" id="2772559"/>
    <lineage>
        <taxon>Bacteria</taxon>
        <taxon>Bacillati</taxon>
        <taxon>Bacillota</taxon>
        <taxon>Bacilli</taxon>
        <taxon>Bacillales</taxon>
        <taxon>Bacillaceae</taxon>
        <taxon>Peribacillus</taxon>
    </lineage>
</organism>
<dbReference type="AlphaFoldDB" id="A0A927CX06"/>
<reference evidence="1" key="1">
    <citation type="submission" date="2020-09" db="EMBL/GenBank/DDBJ databases">
        <title>Bacillus faecalis sp. nov., a moderately halophilic bacterium isolated from cow faeces.</title>
        <authorList>
            <person name="Jiang L."/>
            <person name="Lee J."/>
        </authorList>
    </citation>
    <scope>NUCLEOTIDE SEQUENCE</scope>
    <source>
        <strain evidence="1">AGMB 02131</strain>
    </source>
</reference>
<accession>A0A927CX06</accession>
<evidence type="ECO:0000313" key="1">
    <source>
        <dbReference type="EMBL" id="MBD3107190.1"/>
    </source>
</evidence>
<gene>
    <name evidence="1" type="ORF">IEO70_02255</name>
</gene>
<dbReference type="Proteomes" id="UP000602076">
    <property type="component" value="Unassembled WGS sequence"/>
</dbReference>
<proteinExistence type="predicted"/>
<sequence>MEKIVLYKAEDIFEQGNLHMANKLKHFGKQGQAVVKYIITKLRKYRGEFFECNETIAENVGCSVRTVQNAIKRAEQLEIFVVSSRKEKTLNGKFRQTSNKIQLLSFEAIGIVKEVVEEVRTVTSKVVKKVANKVKKVVAYKKEYRSSMGYQNTYSTSTRKEIVPKWLKEEYKPPVMTNEEQADFKRRKNELQKMLREKYKK</sequence>
<protein>
    <submittedName>
        <fullName evidence="1">Helix-turn-helix domain-containing protein</fullName>
    </submittedName>
</protein>